<organism evidence="1">
    <name type="scientific">Bathycoccus sp. RCC716 virus 1</name>
    <dbReference type="NCBI Taxonomy" id="2530038"/>
    <lineage>
        <taxon>Viruses</taxon>
        <taxon>Varidnaviria</taxon>
        <taxon>Bamfordvirae</taxon>
        <taxon>Nucleocytoviricota</taxon>
        <taxon>Megaviricetes</taxon>
        <taxon>Algavirales</taxon>
        <taxon>Phycodnaviridae</taxon>
        <taxon>Prasinovirus</taxon>
    </lineage>
</organism>
<proteinExistence type="predicted"/>
<evidence type="ECO:0000313" key="1">
    <source>
        <dbReference type="EMBL" id="QOR60219.1"/>
    </source>
</evidence>
<protein>
    <submittedName>
        <fullName evidence="1">Uncharacterized protein</fullName>
    </submittedName>
</protein>
<sequence length="102" mass="11477">MGIQVTETKNLNTGAELSEFYVGLRKNQQYHMNIQISPDSNTYTISAIFDHHINKDSKTQGKIMVGSEVITVSNVSTTSNIIPVAEMYTNLKKKYTNFTDDI</sequence>
<accession>A0A7S6NXY7</accession>
<dbReference type="EMBL" id="MK522034">
    <property type="protein sequence ID" value="QOR60219.1"/>
    <property type="molecule type" value="Genomic_DNA"/>
</dbReference>
<name>A0A7S6NXY7_9PHYC</name>
<reference evidence="1" key="1">
    <citation type="submission" date="2019-02" db="EMBL/GenBank/DDBJ databases">
        <authorList>
            <person name="Bachy C."/>
            <person name="Yung C.-M."/>
            <person name="Roux S."/>
            <person name="Sullivan M.B."/>
            <person name="Worden A.Z."/>
        </authorList>
    </citation>
    <scope>NUCLEOTIDE SEQUENCE</scope>
    <source>
        <strain evidence="1">BII-V1</strain>
    </source>
</reference>